<name>A0ABP3TWA1_9CLOT</name>
<dbReference type="EMBL" id="BAAACF010000001">
    <property type="protein sequence ID" value="GAA0716859.1"/>
    <property type="molecule type" value="Genomic_DNA"/>
</dbReference>
<evidence type="ECO:0000256" key="2">
    <source>
        <dbReference type="ARBA" id="ARBA00007362"/>
    </source>
</evidence>
<dbReference type="PANTHER" id="PTHR32322">
    <property type="entry name" value="INNER MEMBRANE TRANSPORTER"/>
    <property type="match status" value="1"/>
</dbReference>
<dbReference type="RefSeq" id="WP_343765480.1">
    <property type="nucleotide sequence ID" value="NZ_BAAACF010000001.1"/>
</dbReference>
<accession>A0ABP3TWA1</accession>
<feature type="transmembrane region" description="Helical" evidence="6">
    <location>
        <begin position="179"/>
        <end position="201"/>
    </location>
</feature>
<dbReference type="PANTHER" id="PTHR32322:SF9">
    <property type="entry name" value="AMINO-ACID METABOLITE EFFLUX PUMP-RELATED"/>
    <property type="match status" value="1"/>
</dbReference>
<protein>
    <submittedName>
        <fullName evidence="8">O-acetylserine/cysteine exporter</fullName>
    </submittedName>
</protein>
<feature type="transmembrane region" description="Helical" evidence="6">
    <location>
        <begin position="116"/>
        <end position="135"/>
    </location>
</feature>
<keyword evidence="3 6" id="KW-0812">Transmembrane</keyword>
<feature type="transmembrane region" description="Helical" evidence="6">
    <location>
        <begin position="141"/>
        <end position="167"/>
    </location>
</feature>
<dbReference type="InterPro" id="IPR050638">
    <property type="entry name" value="AA-Vitamin_Transporters"/>
</dbReference>
<dbReference type="Proteomes" id="UP001500339">
    <property type="component" value="Unassembled WGS sequence"/>
</dbReference>
<feature type="transmembrane region" description="Helical" evidence="6">
    <location>
        <begin position="274"/>
        <end position="294"/>
    </location>
</feature>
<dbReference type="SUPFAM" id="SSF103481">
    <property type="entry name" value="Multidrug resistance efflux transporter EmrE"/>
    <property type="match status" value="2"/>
</dbReference>
<keyword evidence="4 6" id="KW-1133">Transmembrane helix</keyword>
<dbReference type="Pfam" id="PF00892">
    <property type="entry name" value="EamA"/>
    <property type="match status" value="2"/>
</dbReference>
<feature type="transmembrane region" description="Helical" evidence="6">
    <location>
        <begin position="57"/>
        <end position="79"/>
    </location>
</feature>
<evidence type="ECO:0000313" key="9">
    <source>
        <dbReference type="Proteomes" id="UP001500339"/>
    </source>
</evidence>
<reference evidence="9" key="1">
    <citation type="journal article" date="2019" name="Int. J. Syst. Evol. Microbiol.">
        <title>The Global Catalogue of Microorganisms (GCM) 10K type strain sequencing project: providing services to taxonomists for standard genome sequencing and annotation.</title>
        <authorList>
            <consortium name="The Broad Institute Genomics Platform"/>
            <consortium name="The Broad Institute Genome Sequencing Center for Infectious Disease"/>
            <person name="Wu L."/>
            <person name="Ma J."/>
        </authorList>
    </citation>
    <scope>NUCLEOTIDE SEQUENCE [LARGE SCALE GENOMIC DNA]</scope>
    <source>
        <strain evidence="9">JCM 1405</strain>
    </source>
</reference>
<keyword evidence="9" id="KW-1185">Reference proteome</keyword>
<feature type="transmembrane region" description="Helical" evidence="6">
    <location>
        <begin position="249"/>
        <end position="268"/>
    </location>
</feature>
<evidence type="ECO:0000256" key="1">
    <source>
        <dbReference type="ARBA" id="ARBA00004141"/>
    </source>
</evidence>
<feature type="transmembrane region" description="Helical" evidence="6">
    <location>
        <begin position="85"/>
        <end position="107"/>
    </location>
</feature>
<comment type="caution">
    <text evidence="8">The sequence shown here is derived from an EMBL/GenBank/DDBJ whole genome shotgun (WGS) entry which is preliminary data.</text>
</comment>
<sequence length="306" mass="32707">MNKKDLTLALLVIIVWGANFTVIKLGLGGVPSMLLAASRYIFALSAIAFVKRPAVEWRYVVAYGMTVGVGQFSCLFYAMDIGMPAGIASIVLQSQAFFTILFAAILLKEAVKVRQVVGLVVAATGLYFIGGNVGSNELSSIPLAALLLTLLGAAFWGFSNIVVRYAANRAASRGETLDMLSLVVWSSLVPPLPLLAIALMLDTPQTLFHAISNLNALSIFAVLYLAFCATLFGYGTWSGLLAKYPAGRVAPLSLLVPITGLITAQIVLNEKLSKMQWLGGLVILLGLIISNFGCSPMQRLFKTKDV</sequence>
<feature type="transmembrane region" description="Helical" evidence="6">
    <location>
        <begin position="216"/>
        <end position="237"/>
    </location>
</feature>
<gene>
    <name evidence="8" type="ORF">GCM10008905_01840</name>
</gene>
<evidence type="ECO:0000256" key="5">
    <source>
        <dbReference type="ARBA" id="ARBA00023136"/>
    </source>
</evidence>
<comment type="subcellular location">
    <subcellularLocation>
        <location evidence="1">Membrane</location>
        <topology evidence="1">Multi-pass membrane protein</topology>
    </subcellularLocation>
</comment>
<feature type="domain" description="EamA" evidence="7">
    <location>
        <begin position="7"/>
        <end position="129"/>
    </location>
</feature>
<evidence type="ECO:0000313" key="8">
    <source>
        <dbReference type="EMBL" id="GAA0716859.1"/>
    </source>
</evidence>
<keyword evidence="5 6" id="KW-0472">Membrane</keyword>
<feature type="transmembrane region" description="Helical" evidence="6">
    <location>
        <begin position="33"/>
        <end position="50"/>
    </location>
</feature>
<comment type="similarity">
    <text evidence="2">Belongs to the EamA transporter family.</text>
</comment>
<evidence type="ECO:0000256" key="6">
    <source>
        <dbReference type="SAM" id="Phobius"/>
    </source>
</evidence>
<evidence type="ECO:0000259" key="7">
    <source>
        <dbReference type="Pfam" id="PF00892"/>
    </source>
</evidence>
<evidence type="ECO:0000256" key="3">
    <source>
        <dbReference type="ARBA" id="ARBA00022692"/>
    </source>
</evidence>
<organism evidence="8 9">
    <name type="scientific">Clostridium malenominatum</name>
    <dbReference type="NCBI Taxonomy" id="1539"/>
    <lineage>
        <taxon>Bacteria</taxon>
        <taxon>Bacillati</taxon>
        <taxon>Bacillota</taxon>
        <taxon>Clostridia</taxon>
        <taxon>Eubacteriales</taxon>
        <taxon>Clostridiaceae</taxon>
        <taxon>Clostridium</taxon>
    </lineage>
</organism>
<proteinExistence type="inferred from homology"/>
<feature type="domain" description="EamA" evidence="7">
    <location>
        <begin position="145"/>
        <end position="291"/>
    </location>
</feature>
<evidence type="ECO:0000256" key="4">
    <source>
        <dbReference type="ARBA" id="ARBA00022989"/>
    </source>
</evidence>
<dbReference type="InterPro" id="IPR000620">
    <property type="entry name" value="EamA_dom"/>
</dbReference>
<dbReference type="InterPro" id="IPR037185">
    <property type="entry name" value="EmrE-like"/>
</dbReference>